<evidence type="ECO:0000313" key="1">
    <source>
        <dbReference type="EMBL" id="MPM49579.1"/>
    </source>
</evidence>
<organism evidence="1">
    <name type="scientific">bioreactor metagenome</name>
    <dbReference type="NCBI Taxonomy" id="1076179"/>
    <lineage>
        <taxon>unclassified sequences</taxon>
        <taxon>metagenomes</taxon>
        <taxon>ecological metagenomes</taxon>
    </lineage>
</organism>
<proteinExistence type="predicted"/>
<gene>
    <name evidence="1" type="ORF">SDC9_96309</name>
</gene>
<protein>
    <submittedName>
        <fullName evidence="1">Uncharacterized protein</fullName>
    </submittedName>
</protein>
<dbReference type="AlphaFoldDB" id="A0A645A8R6"/>
<comment type="caution">
    <text evidence="1">The sequence shown here is derived from an EMBL/GenBank/DDBJ whole genome shotgun (WGS) entry which is preliminary data.</text>
</comment>
<reference evidence="1" key="1">
    <citation type="submission" date="2019-08" db="EMBL/GenBank/DDBJ databases">
        <authorList>
            <person name="Kucharzyk K."/>
            <person name="Murdoch R.W."/>
            <person name="Higgins S."/>
            <person name="Loffler F."/>
        </authorList>
    </citation>
    <scope>NUCLEOTIDE SEQUENCE</scope>
</reference>
<accession>A0A645A8R6</accession>
<name>A0A645A8R6_9ZZZZ</name>
<dbReference type="EMBL" id="VSSQ01012585">
    <property type="protein sequence ID" value="MPM49579.1"/>
    <property type="molecule type" value="Genomic_DNA"/>
</dbReference>
<sequence length="92" mass="10662">MKPANLPVFKITNRDIKFLTVFLPERHQKEYINTSGRSSDLLPCLNAFPFRFIETVAMEVFVQHAKKELTAAGTVADFHGIPFYFIHKDNYE</sequence>